<reference evidence="2 4" key="2">
    <citation type="journal article" date="2013" name="Nature">
        <title>Insights into bilaterian evolution from three spiralian genomes.</title>
        <authorList>
            <person name="Simakov O."/>
            <person name="Marletaz F."/>
            <person name="Cho S.J."/>
            <person name="Edsinger-Gonzales E."/>
            <person name="Havlak P."/>
            <person name="Hellsten U."/>
            <person name="Kuo D.H."/>
            <person name="Larsson T."/>
            <person name="Lv J."/>
            <person name="Arendt D."/>
            <person name="Savage R."/>
            <person name="Osoegawa K."/>
            <person name="de Jong P."/>
            <person name="Grimwood J."/>
            <person name="Chapman J.A."/>
            <person name="Shapiro H."/>
            <person name="Aerts A."/>
            <person name="Otillar R.P."/>
            <person name="Terry A.Y."/>
            <person name="Boore J.L."/>
            <person name="Grigoriev I.V."/>
            <person name="Lindberg D.R."/>
            <person name="Seaver E.C."/>
            <person name="Weisblat D.A."/>
            <person name="Putnam N.H."/>
            <person name="Rokhsar D.S."/>
        </authorList>
    </citation>
    <scope>NUCLEOTIDE SEQUENCE</scope>
    <source>
        <strain evidence="2 4">I ESC-2004</strain>
    </source>
</reference>
<dbReference type="GO" id="GO:0031416">
    <property type="term" value="C:NatB complex"/>
    <property type="evidence" value="ECO:0007669"/>
    <property type="project" value="TreeGrafter"/>
</dbReference>
<dbReference type="OMA" id="TSCYELA"/>
<name>R7TDV7_CAPTE</name>
<keyword evidence="4" id="KW-1185">Reference proteome</keyword>
<evidence type="ECO:0000313" key="3">
    <source>
        <dbReference type="EnsemblMetazoa" id="CapteP185899"/>
    </source>
</evidence>
<dbReference type="EMBL" id="AMQN01002916">
    <property type="status" value="NOT_ANNOTATED_CDS"/>
    <property type="molecule type" value="Genomic_DNA"/>
</dbReference>
<reference evidence="4" key="1">
    <citation type="submission" date="2012-12" db="EMBL/GenBank/DDBJ databases">
        <authorList>
            <person name="Hellsten U."/>
            <person name="Grimwood J."/>
            <person name="Chapman J.A."/>
            <person name="Shapiro H."/>
            <person name="Aerts A."/>
            <person name="Otillar R.P."/>
            <person name="Terry A.Y."/>
            <person name="Boore J.L."/>
            <person name="Simakov O."/>
            <person name="Marletaz F."/>
            <person name="Cho S.-J."/>
            <person name="Edsinger-Gonzales E."/>
            <person name="Havlak P."/>
            <person name="Kuo D.-H."/>
            <person name="Larsson T."/>
            <person name="Lv J."/>
            <person name="Arendt D."/>
            <person name="Savage R."/>
            <person name="Osoegawa K."/>
            <person name="de Jong P."/>
            <person name="Lindberg D.R."/>
            <person name="Seaver E.C."/>
            <person name="Weisblat D.A."/>
            <person name="Putnam N.H."/>
            <person name="Grigoriev I.V."/>
            <person name="Rokhsar D.S."/>
        </authorList>
    </citation>
    <scope>NUCLEOTIDE SEQUENCE</scope>
    <source>
        <strain evidence="4">I ESC-2004</strain>
    </source>
</reference>
<dbReference type="InterPro" id="IPR011990">
    <property type="entry name" value="TPR-like_helical_dom_sf"/>
</dbReference>
<dbReference type="InterPro" id="IPR019183">
    <property type="entry name" value="NAA25_NatB_aux_su"/>
</dbReference>
<comment type="similarity">
    <text evidence="1">Belongs to the MDM20/NAA25 family.</text>
</comment>
<dbReference type="Proteomes" id="UP000014760">
    <property type="component" value="Unassembled WGS sequence"/>
</dbReference>
<dbReference type="Gene3D" id="1.25.40.1040">
    <property type="match status" value="1"/>
</dbReference>
<dbReference type="EnsemblMetazoa" id="CapteT185899">
    <property type="protein sequence ID" value="CapteP185899"/>
    <property type="gene ID" value="CapteG185899"/>
</dbReference>
<gene>
    <name evidence="2" type="ORF">CAPTEDRAFT_185899</name>
</gene>
<sequence length="502" mass="58561">MSARSHVDVKERRLRPIYDCLDNGNNKKAVQEADKVLRKQDDLLCAKALKSLALLRLGRHDDSTTLLCGVHESSPVDDSTLQAMALCYREMHRLDLIADMYERANQAKPNSEEILTALFMSHVRLGDYKKQQQVAMQLHRLRPNKNPYYFWAIMSIYMQARNADQKVARAVFLPLAERMARKYVDEDKIEAEAELRMFLIILELQDKRQEALELIQGDLAKRYCSELNYNRTKTAELLEELEMWPQMNAVFRKLITAEPDQWNYFKKYLTSAFQLVKSGWQPAKKDEEENPQKEAEKPLRSAYLARLEFIKLLDDGNYEHPEDNWGLGRVSDLVKQYYATFGDKSCCFADLKLYIRNLLTEEQQTEILDSFVSELNLIPGEGELAFPEDGKSLLRQLNIMQWRHYLGQFYHKSRTEKEILVEELKQRHMHGLQFGKDLLTTDFQPSDPHLLMAAHLLCEIWQETHDQSVCWQAIALLQTGLVHSPSNFHFKLLLIRLYTALG</sequence>
<dbReference type="EMBL" id="KB310391">
    <property type="protein sequence ID" value="ELT91697.1"/>
    <property type="molecule type" value="Genomic_DNA"/>
</dbReference>
<reference evidence="3" key="3">
    <citation type="submission" date="2015-06" db="UniProtKB">
        <authorList>
            <consortium name="EnsemblMetazoa"/>
        </authorList>
    </citation>
    <scope>IDENTIFICATION</scope>
</reference>
<dbReference type="Pfam" id="PF09797">
    <property type="entry name" value="NatB_MDM20"/>
    <property type="match status" value="1"/>
</dbReference>
<evidence type="ECO:0000313" key="4">
    <source>
        <dbReference type="Proteomes" id="UP000014760"/>
    </source>
</evidence>
<dbReference type="PANTHER" id="PTHR22767">
    <property type="entry name" value="N-TERMINAL ACETYLTRANSFERASE-RELATED"/>
    <property type="match status" value="1"/>
</dbReference>
<protein>
    <submittedName>
        <fullName evidence="2 3">Uncharacterized protein</fullName>
    </submittedName>
</protein>
<proteinExistence type="inferred from homology"/>
<dbReference type="OrthoDB" id="1874341at2759"/>
<dbReference type="HOGENOM" id="CLU_008075_3_0_1"/>
<evidence type="ECO:0000313" key="2">
    <source>
        <dbReference type="EMBL" id="ELT91697.1"/>
    </source>
</evidence>
<dbReference type="PANTHER" id="PTHR22767:SF3">
    <property type="entry name" value="N-ALPHA-ACETYLTRANSFERASE 25, NATB AUXILIARY SUBUNIT"/>
    <property type="match status" value="1"/>
</dbReference>
<dbReference type="FunCoup" id="R7TDV7">
    <property type="interactions" value="1994"/>
</dbReference>
<dbReference type="AlphaFoldDB" id="R7TDV7"/>
<dbReference type="SUPFAM" id="SSF48452">
    <property type="entry name" value="TPR-like"/>
    <property type="match status" value="1"/>
</dbReference>
<organism evidence="2">
    <name type="scientific">Capitella teleta</name>
    <name type="common">Polychaete worm</name>
    <dbReference type="NCBI Taxonomy" id="283909"/>
    <lineage>
        <taxon>Eukaryota</taxon>
        <taxon>Metazoa</taxon>
        <taxon>Spiralia</taxon>
        <taxon>Lophotrochozoa</taxon>
        <taxon>Annelida</taxon>
        <taxon>Polychaeta</taxon>
        <taxon>Sedentaria</taxon>
        <taxon>Scolecida</taxon>
        <taxon>Capitellidae</taxon>
        <taxon>Capitella</taxon>
    </lineage>
</organism>
<accession>R7TDV7</accession>
<evidence type="ECO:0000256" key="1">
    <source>
        <dbReference type="ARBA" id="ARBA00006298"/>
    </source>
</evidence>
<dbReference type="STRING" id="283909.R7TDV7"/>